<dbReference type="PANTHER" id="PTHR22916:SF51">
    <property type="entry name" value="GLYCOSYLTRANSFERASE EPSH-RELATED"/>
    <property type="match status" value="1"/>
</dbReference>
<evidence type="ECO:0000313" key="5">
    <source>
        <dbReference type="Proteomes" id="UP000324325"/>
    </source>
</evidence>
<dbReference type="SUPFAM" id="SSF53448">
    <property type="entry name" value="Nucleotide-diphospho-sugar transferases"/>
    <property type="match status" value="1"/>
</dbReference>
<keyword evidence="2 4" id="KW-0808">Transferase</keyword>
<proteinExistence type="predicted"/>
<gene>
    <name evidence="4" type="ORF">FYL37_15680</name>
</gene>
<evidence type="ECO:0000256" key="2">
    <source>
        <dbReference type="ARBA" id="ARBA00022679"/>
    </source>
</evidence>
<comment type="caution">
    <text evidence="4">The sequence shown here is derived from an EMBL/GenBank/DDBJ whole genome shotgun (WGS) entry which is preliminary data.</text>
</comment>
<dbReference type="InterPro" id="IPR001173">
    <property type="entry name" value="Glyco_trans_2-like"/>
</dbReference>
<evidence type="ECO:0000313" key="4">
    <source>
        <dbReference type="EMBL" id="TYL51867.1"/>
    </source>
</evidence>
<dbReference type="Gene3D" id="3.90.550.10">
    <property type="entry name" value="Spore Coat Polysaccharide Biosynthesis Protein SpsA, Chain A"/>
    <property type="match status" value="1"/>
</dbReference>
<reference evidence="4 5" key="1">
    <citation type="submission" date="2019-08" db="EMBL/GenBank/DDBJ databases">
        <authorList>
            <person name="Duncan S."/>
            <person name="Walker A."/>
        </authorList>
    </citation>
    <scope>NUCLEOTIDE SEQUENCE [LARGE SCALE GENOMIC DNA]</scope>
    <source>
        <strain evidence="4 5">L2-21</strain>
    </source>
</reference>
<feature type="domain" description="Glycosyltransferase 2-like" evidence="3">
    <location>
        <begin position="10"/>
        <end position="178"/>
    </location>
</feature>
<organism evidence="4 5">
    <name type="scientific">Agathobacter rectalis</name>
    <dbReference type="NCBI Taxonomy" id="39491"/>
    <lineage>
        <taxon>Bacteria</taxon>
        <taxon>Bacillati</taxon>
        <taxon>Bacillota</taxon>
        <taxon>Clostridia</taxon>
        <taxon>Lachnospirales</taxon>
        <taxon>Lachnospiraceae</taxon>
        <taxon>Agathobacter</taxon>
    </lineage>
</organism>
<name>A0A5S4UYB8_9FIRM</name>
<keyword evidence="1" id="KW-0328">Glycosyltransferase</keyword>
<protein>
    <submittedName>
        <fullName evidence="4">Glycosyltransferase family 2 protein</fullName>
    </submittedName>
</protein>
<evidence type="ECO:0000259" key="3">
    <source>
        <dbReference type="Pfam" id="PF00535"/>
    </source>
</evidence>
<dbReference type="EMBL" id="VSTG01000042">
    <property type="protein sequence ID" value="TYL51867.1"/>
    <property type="molecule type" value="Genomic_DNA"/>
</dbReference>
<sequence length="346" mass="41005">MEDKMEQKVSIIVPVYNVEKYLKRCVDSLIEQSYKNLEIILVDDGSKDNSFSICKEYESKDSRVRIFHKENEGLGLTRNYGIEKSTGEYITFVDSDDYLTLDAVETMVEKAAVTNADVVVANMFYKDKEMKVMMEERLYEGDDIKNIIINHMMGDCGKKKDAFSYTATAKLFKKELFIKNNLRFPSERKLIWEDLAFSMDVYPKCEKVYIFHKAIYYYCFNEGSLTHTYKPNKLNLVMELYHYMGKKIQILNLPIEAQYRLDTNFIGHIRTCIKLEVFYKDKNSYGTAIKNIRKICSRKDVQTLIRSYPRDSFNKLQYIYNFAMEHMWINAVYFLTWLQNKKKKIE</sequence>
<dbReference type="Proteomes" id="UP000324325">
    <property type="component" value="Unassembled WGS sequence"/>
</dbReference>
<dbReference type="GO" id="GO:0016757">
    <property type="term" value="F:glycosyltransferase activity"/>
    <property type="evidence" value="ECO:0007669"/>
    <property type="project" value="UniProtKB-KW"/>
</dbReference>
<dbReference type="Pfam" id="PF00535">
    <property type="entry name" value="Glycos_transf_2"/>
    <property type="match status" value="1"/>
</dbReference>
<dbReference type="PANTHER" id="PTHR22916">
    <property type="entry name" value="GLYCOSYLTRANSFERASE"/>
    <property type="match status" value="1"/>
</dbReference>
<dbReference type="AlphaFoldDB" id="A0A5S4UYB8"/>
<dbReference type="CDD" id="cd00761">
    <property type="entry name" value="Glyco_tranf_GTA_type"/>
    <property type="match status" value="1"/>
</dbReference>
<dbReference type="InterPro" id="IPR029044">
    <property type="entry name" value="Nucleotide-diphossugar_trans"/>
</dbReference>
<reference evidence="4 5" key="2">
    <citation type="submission" date="2019-09" db="EMBL/GenBank/DDBJ databases">
        <title>Strain-level analysis of Eubacterium rectale using genomes from metagenomes.</title>
        <authorList>
            <person name="Karcher N."/>
            <person name="Segata N."/>
        </authorList>
    </citation>
    <scope>NUCLEOTIDE SEQUENCE [LARGE SCALE GENOMIC DNA]</scope>
    <source>
        <strain evidence="4 5">L2-21</strain>
    </source>
</reference>
<accession>A0A5S4UYB8</accession>
<evidence type="ECO:0000256" key="1">
    <source>
        <dbReference type="ARBA" id="ARBA00022676"/>
    </source>
</evidence>